<dbReference type="GO" id="GO:0003677">
    <property type="term" value="F:DNA binding"/>
    <property type="evidence" value="ECO:0007669"/>
    <property type="project" value="UniProtKB-KW"/>
</dbReference>
<dbReference type="GO" id="GO:0003700">
    <property type="term" value="F:DNA-binding transcription factor activity"/>
    <property type="evidence" value="ECO:0007669"/>
    <property type="project" value="InterPro"/>
</dbReference>
<dbReference type="InterPro" id="IPR036390">
    <property type="entry name" value="WH_DNA-bd_sf"/>
</dbReference>
<reference evidence="7 8" key="1">
    <citation type="submission" date="2018-11" db="EMBL/GenBank/DDBJ databases">
        <title>The Potential of Streptomyces as Biocontrol Agents against the Tomato grey mould, Botrytis cinerea (Gray mold) Frontiers in Microbiology.</title>
        <authorList>
            <person name="Li D."/>
        </authorList>
    </citation>
    <scope>NUCLEOTIDE SEQUENCE [LARGE SCALE GENOMIC DNA]</scope>
    <source>
        <strain evidence="7 8">NEAU-LD23</strain>
    </source>
</reference>
<name>A0A3M8W0C9_9ACTN</name>
<evidence type="ECO:0000313" key="8">
    <source>
        <dbReference type="Proteomes" id="UP000275401"/>
    </source>
</evidence>
<organism evidence="7 8">
    <name type="scientific">Streptomyces botrytidirepellens</name>
    <dbReference type="NCBI Taxonomy" id="2486417"/>
    <lineage>
        <taxon>Bacteria</taxon>
        <taxon>Bacillati</taxon>
        <taxon>Actinomycetota</taxon>
        <taxon>Actinomycetes</taxon>
        <taxon>Kitasatosporales</taxon>
        <taxon>Streptomycetaceae</taxon>
        <taxon>Streptomyces</taxon>
    </lineage>
</organism>
<gene>
    <name evidence="7" type="ORF">EEJ42_21645</name>
</gene>
<dbReference type="InterPro" id="IPR000847">
    <property type="entry name" value="LysR_HTH_N"/>
</dbReference>
<dbReference type="Proteomes" id="UP000275401">
    <property type="component" value="Unassembled WGS sequence"/>
</dbReference>
<dbReference type="PANTHER" id="PTHR30346:SF0">
    <property type="entry name" value="HCA OPERON TRANSCRIPTIONAL ACTIVATOR HCAR"/>
    <property type="match status" value="1"/>
</dbReference>
<dbReference type="InterPro" id="IPR005119">
    <property type="entry name" value="LysR_subst-bd"/>
</dbReference>
<evidence type="ECO:0000259" key="6">
    <source>
        <dbReference type="PROSITE" id="PS50931"/>
    </source>
</evidence>
<dbReference type="FunFam" id="1.10.10.10:FF:000001">
    <property type="entry name" value="LysR family transcriptional regulator"/>
    <property type="match status" value="1"/>
</dbReference>
<dbReference type="SUPFAM" id="SSF46785">
    <property type="entry name" value="Winged helix' DNA-binding domain"/>
    <property type="match status" value="1"/>
</dbReference>
<keyword evidence="4" id="KW-0804">Transcription</keyword>
<evidence type="ECO:0000256" key="4">
    <source>
        <dbReference type="ARBA" id="ARBA00023163"/>
    </source>
</evidence>
<evidence type="ECO:0000256" key="3">
    <source>
        <dbReference type="ARBA" id="ARBA00023125"/>
    </source>
</evidence>
<dbReference type="Pfam" id="PF03466">
    <property type="entry name" value="LysR_substrate"/>
    <property type="match status" value="1"/>
</dbReference>
<dbReference type="AlphaFoldDB" id="A0A3M8W0C9"/>
<evidence type="ECO:0000256" key="2">
    <source>
        <dbReference type="ARBA" id="ARBA00023015"/>
    </source>
</evidence>
<dbReference type="Gene3D" id="1.10.10.10">
    <property type="entry name" value="Winged helix-like DNA-binding domain superfamily/Winged helix DNA-binding domain"/>
    <property type="match status" value="1"/>
</dbReference>
<comment type="similarity">
    <text evidence="1">Belongs to the LysR transcriptional regulatory family.</text>
</comment>
<evidence type="ECO:0000256" key="5">
    <source>
        <dbReference type="SAM" id="MobiDB-lite"/>
    </source>
</evidence>
<feature type="region of interest" description="Disordered" evidence="5">
    <location>
        <begin position="1"/>
        <end position="20"/>
    </location>
</feature>
<feature type="domain" description="HTH lysR-type" evidence="6">
    <location>
        <begin position="21"/>
        <end position="78"/>
    </location>
</feature>
<dbReference type="GO" id="GO:0032993">
    <property type="term" value="C:protein-DNA complex"/>
    <property type="evidence" value="ECO:0007669"/>
    <property type="project" value="TreeGrafter"/>
</dbReference>
<dbReference type="PROSITE" id="PS50931">
    <property type="entry name" value="HTH_LYSR"/>
    <property type="match status" value="1"/>
</dbReference>
<dbReference type="EMBL" id="RIBZ01000270">
    <property type="protein sequence ID" value="RNG22239.1"/>
    <property type="molecule type" value="Genomic_DNA"/>
</dbReference>
<dbReference type="CDD" id="cd08414">
    <property type="entry name" value="PBP2_LTTR_aromatics_like"/>
    <property type="match status" value="1"/>
</dbReference>
<proteinExistence type="inferred from homology"/>
<dbReference type="PRINTS" id="PR00039">
    <property type="entry name" value="HTHLYSR"/>
</dbReference>
<keyword evidence="3" id="KW-0238">DNA-binding</keyword>
<sequence>MAAGSDDGDPSPSEPKGLSEPSVHQLRLFIVLAEELHFGRAAARLFMSQPAFSQQIRVLERRLGLQLVERTSRAVDLTASGQALLPQARAVTEAMADLRHFAEVRARQVSGRIVIGTLTAEPAMPHTRDLLEELHAHHPGLAIEMRSLNFVNQYEALARGEVDVAFLRPPAPPGIQTLHLTEEPRVVCLPADDPLAAHERISLAQISDHAFVTMPPESPRVWRDFWAINPRPDGKPIRFGPLAVDVEGVLHLVARGQAIGFLPASAREFYPRPGIRYLDVPDAPPCTMALSWFAKNRDRPDITLIRNITRTILDRHRSQ</sequence>
<protein>
    <submittedName>
        <fullName evidence="7">LysR family transcriptional regulator</fullName>
    </submittedName>
</protein>
<dbReference type="Gene3D" id="3.40.190.10">
    <property type="entry name" value="Periplasmic binding protein-like II"/>
    <property type="match status" value="2"/>
</dbReference>
<keyword evidence="2" id="KW-0805">Transcription regulation</keyword>
<comment type="caution">
    <text evidence="7">The sequence shown here is derived from an EMBL/GenBank/DDBJ whole genome shotgun (WGS) entry which is preliminary data.</text>
</comment>
<evidence type="ECO:0000256" key="1">
    <source>
        <dbReference type="ARBA" id="ARBA00009437"/>
    </source>
</evidence>
<keyword evidence="8" id="KW-1185">Reference proteome</keyword>
<dbReference type="SUPFAM" id="SSF53850">
    <property type="entry name" value="Periplasmic binding protein-like II"/>
    <property type="match status" value="1"/>
</dbReference>
<evidence type="ECO:0000313" key="7">
    <source>
        <dbReference type="EMBL" id="RNG22239.1"/>
    </source>
</evidence>
<dbReference type="InterPro" id="IPR036388">
    <property type="entry name" value="WH-like_DNA-bd_sf"/>
</dbReference>
<dbReference type="PANTHER" id="PTHR30346">
    <property type="entry name" value="TRANSCRIPTIONAL DUAL REGULATOR HCAR-RELATED"/>
    <property type="match status" value="1"/>
</dbReference>
<accession>A0A3M8W0C9</accession>
<dbReference type="RefSeq" id="WP_123102085.1">
    <property type="nucleotide sequence ID" value="NZ_RIBZ01000270.1"/>
</dbReference>
<dbReference type="Pfam" id="PF00126">
    <property type="entry name" value="HTH_1"/>
    <property type="match status" value="1"/>
</dbReference>